<evidence type="ECO:0000313" key="3">
    <source>
        <dbReference type="Proteomes" id="UP001059597"/>
    </source>
</evidence>
<dbReference type="Proteomes" id="UP001059597">
    <property type="component" value="Chromosome"/>
</dbReference>
<dbReference type="EMBL" id="AP026073">
    <property type="protein sequence ID" value="BDM70048.1"/>
    <property type="molecule type" value="Genomic_DNA"/>
</dbReference>
<feature type="region of interest" description="Disordered" evidence="1">
    <location>
        <begin position="1"/>
        <end position="30"/>
    </location>
</feature>
<protein>
    <submittedName>
        <fullName evidence="2">Uncharacterized protein</fullName>
    </submittedName>
</protein>
<gene>
    <name evidence="2" type="ORF">HEK616_35350</name>
</gene>
<feature type="compositionally biased region" description="Polar residues" evidence="1">
    <location>
        <begin position="10"/>
        <end position="25"/>
    </location>
</feature>
<proteinExistence type="predicted"/>
<organism evidence="2 3">
    <name type="scientific">Streptomyces nigrescens</name>
    <dbReference type="NCBI Taxonomy" id="1920"/>
    <lineage>
        <taxon>Bacteria</taxon>
        <taxon>Bacillati</taxon>
        <taxon>Actinomycetota</taxon>
        <taxon>Actinomycetes</taxon>
        <taxon>Kitasatosporales</taxon>
        <taxon>Streptomycetaceae</taxon>
        <taxon>Streptomyces</taxon>
    </lineage>
</organism>
<name>A0ABM7ZUJ9_STRNI</name>
<keyword evidence="3" id="KW-1185">Reference proteome</keyword>
<sequence>MRRYDPHAPRSQNSDPMAISETSPTAAVERAELPVPLWAESTGREMGSHPHPLAYEAAGLDAGVSVRAVHADRWLESRDLPVRASDENDAKPFVVFRPSTALRTMRDHL</sequence>
<evidence type="ECO:0000313" key="2">
    <source>
        <dbReference type="EMBL" id="BDM70048.1"/>
    </source>
</evidence>
<accession>A0ABM7ZUJ9</accession>
<reference evidence="2" key="1">
    <citation type="submission" date="2022-06" db="EMBL/GenBank/DDBJ databases">
        <title>Complete genome sequence of Streptomyces nigrescens HEK616.</title>
        <authorList>
            <person name="Asamizu S."/>
            <person name="Onaka H."/>
        </authorList>
    </citation>
    <scope>NUCLEOTIDE SEQUENCE</scope>
    <source>
        <strain evidence="2">HEK616</strain>
    </source>
</reference>
<evidence type="ECO:0000256" key="1">
    <source>
        <dbReference type="SAM" id="MobiDB-lite"/>
    </source>
</evidence>